<dbReference type="PANTHER" id="PTHR14614">
    <property type="entry name" value="HEPATOCELLULAR CARCINOMA-ASSOCIATED ANTIGEN"/>
    <property type="match status" value="1"/>
</dbReference>
<evidence type="ECO:0000256" key="4">
    <source>
        <dbReference type="ARBA" id="ARBA00022490"/>
    </source>
</evidence>
<evidence type="ECO:0000256" key="6">
    <source>
        <dbReference type="ARBA" id="ARBA00022679"/>
    </source>
</evidence>
<keyword evidence="6" id="KW-0808">Transferase</keyword>
<dbReference type="PANTHER" id="PTHR14614:SF39">
    <property type="entry name" value="HISTIDINE PROTEIN METHYLTRANSFERASE 1 HOMOLOG"/>
    <property type="match status" value="1"/>
</dbReference>
<feature type="region of interest" description="Disordered" evidence="10">
    <location>
        <begin position="199"/>
        <end position="252"/>
    </location>
</feature>
<evidence type="ECO:0000256" key="8">
    <source>
        <dbReference type="ARBA" id="ARBA00023242"/>
    </source>
</evidence>
<dbReference type="SUPFAM" id="SSF53335">
    <property type="entry name" value="S-adenosyl-L-methionine-dependent methyltransferases"/>
    <property type="match status" value="1"/>
</dbReference>
<keyword evidence="8" id="KW-0539">Nucleus</keyword>
<evidence type="ECO:0000256" key="1">
    <source>
        <dbReference type="ARBA" id="ARBA00004123"/>
    </source>
</evidence>
<dbReference type="InterPro" id="IPR019410">
    <property type="entry name" value="Methyltransf_16"/>
</dbReference>
<organism evidence="11 12">
    <name type="scientific">Phycomyces blakesleeanus</name>
    <dbReference type="NCBI Taxonomy" id="4837"/>
    <lineage>
        <taxon>Eukaryota</taxon>
        <taxon>Fungi</taxon>
        <taxon>Fungi incertae sedis</taxon>
        <taxon>Mucoromycota</taxon>
        <taxon>Mucoromycotina</taxon>
        <taxon>Mucoromycetes</taxon>
        <taxon>Mucorales</taxon>
        <taxon>Phycomycetaceae</taxon>
        <taxon>Phycomyces</taxon>
    </lineage>
</organism>
<evidence type="ECO:0000256" key="3">
    <source>
        <dbReference type="ARBA" id="ARBA00012533"/>
    </source>
</evidence>
<evidence type="ECO:0000256" key="10">
    <source>
        <dbReference type="SAM" id="MobiDB-lite"/>
    </source>
</evidence>
<keyword evidence="7" id="KW-0949">S-adenosyl-L-methionine</keyword>
<dbReference type="EMBL" id="JBCLYO010000001">
    <property type="protein sequence ID" value="KAL0098115.1"/>
    <property type="molecule type" value="Genomic_DNA"/>
</dbReference>
<sequence length="378" mass="42441">MAFKFNFTCDDLDLDETDEGQQLESSLGDLSLEEECNKIPCQQYDILSSALPTVIQADMLEIPSVEKLIYKRTLADVKFQMAEQDTLVDQGDNSSSEVVSMLNLSGNSDLIRGVYEGGFKTWECSVDLVQFLSQLPKEQITNKKILELGCGSSLPSLYLLSKNDSNKVDVQDYNEQVIRCITIPNILLNTILTIQDPSTAINDNKEEENEESSESEDDENEGEDEEEEEEDEEEDRIIGDSNTCDAEADIPAEQAPDMLRRLSERTKAFIGDWSGLPDKLNLKNDEDKYDMIVTSETIYAEHALPDLIRVFQKALKKPSGVGYVAAKTVYFGVGGGILPFCDILRNTKDSDGDKFKIEKVFESDSTVKREILKITWDI</sequence>
<comment type="caution">
    <text evidence="11">The sequence shown here is derived from an EMBL/GenBank/DDBJ whole genome shotgun (WGS) entry which is preliminary data.</text>
</comment>
<reference evidence="11 12" key="1">
    <citation type="submission" date="2024-04" db="EMBL/GenBank/DDBJ databases">
        <title>Symmetric and asymmetric DNA N6-adenine methylation regulates different biological responses in Mucorales.</title>
        <authorList>
            <consortium name="Lawrence Berkeley National Laboratory"/>
            <person name="Lax C."/>
            <person name="Mondo S.J."/>
            <person name="Osorio-Concepcion M."/>
            <person name="Muszewska A."/>
            <person name="Corrochano-Luque M."/>
            <person name="Gutierrez G."/>
            <person name="Riley R."/>
            <person name="Lipzen A."/>
            <person name="Guo J."/>
            <person name="Hundley H."/>
            <person name="Amirebrahimi M."/>
            <person name="Ng V."/>
            <person name="Lorenzo-Gutierrez D."/>
            <person name="Binder U."/>
            <person name="Yang J."/>
            <person name="Song Y."/>
            <person name="Canovas D."/>
            <person name="Navarro E."/>
            <person name="Freitag M."/>
            <person name="Gabaldon T."/>
            <person name="Grigoriev I.V."/>
            <person name="Corrochano L.M."/>
            <person name="Nicolas F.E."/>
            <person name="Garre V."/>
        </authorList>
    </citation>
    <scope>NUCLEOTIDE SEQUENCE [LARGE SCALE GENOMIC DNA]</scope>
    <source>
        <strain evidence="11 12">L51</strain>
    </source>
</reference>
<keyword evidence="5" id="KW-0489">Methyltransferase</keyword>
<gene>
    <name evidence="11" type="ORF">J3Q64DRAFT_1716729</name>
</gene>
<keyword evidence="12" id="KW-1185">Reference proteome</keyword>
<evidence type="ECO:0000313" key="12">
    <source>
        <dbReference type="Proteomes" id="UP001448207"/>
    </source>
</evidence>
<dbReference type="Proteomes" id="UP001448207">
    <property type="component" value="Unassembled WGS sequence"/>
</dbReference>
<evidence type="ECO:0000313" key="11">
    <source>
        <dbReference type="EMBL" id="KAL0098115.1"/>
    </source>
</evidence>
<evidence type="ECO:0000256" key="5">
    <source>
        <dbReference type="ARBA" id="ARBA00022603"/>
    </source>
</evidence>
<proteinExistence type="inferred from homology"/>
<evidence type="ECO:0000256" key="2">
    <source>
        <dbReference type="ARBA" id="ARBA00004496"/>
    </source>
</evidence>
<comment type="similarity">
    <text evidence="9">Belongs to the methyltransferase superfamily. METTL18 family.</text>
</comment>
<evidence type="ECO:0000256" key="7">
    <source>
        <dbReference type="ARBA" id="ARBA00022691"/>
    </source>
</evidence>
<protein>
    <recommendedName>
        <fullName evidence="3">protein-histidine N-methyltransferase</fullName>
        <ecNumber evidence="3">2.1.1.85</ecNumber>
    </recommendedName>
</protein>
<comment type="subcellular location">
    <subcellularLocation>
        <location evidence="2">Cytoplasm</location>
    </subcellularLocation>
    <subcellularLocation>
        <location evidence="1">Nucleus</location>
    </subcellularLocation>
</comment>
<dbReference type="Gene3D" id="3.40.50.150">
    <property type="entry name" value="Vaccinia Virus protein VP39"/>
    <property type="match status" value="1"/>
</dbReference>
<dbReference type="EC" id="2.1.1.85" evidence="3"/>
<accession>A0ABR3BGW7</accession>
<name>A0ABR3BGW7_PHYBL</name>
<evidence type="ECO:0000256" key="9">
    <source>
        <dbReference type="ARBA" id="ARBA00038126"/>
    </source>
</evidence>
<keyword evidence="4" id="KW-0963">Cytoplasm</keyword>
<dbReference type="InterPro" id="IPR029063">
    <property type="entry name" value="SAM-dependent_MTases_sf"/>
</dbReference>
<feature type="compositionally biased region" description="Acidic residues" evidence="10">
    <location>
        <begin position="205"/>
        <end position="235"/>
    </location>
</feature>